<dbReference type="GO" id="GO:0006355">
    <property type="term" value="P:regulation of DNA-templated transcription"/>
    <property type="evidence" value="ECO:0007669"/>
    <property type="project" value="InterPro"/>
</dbReference>
<dbReference type="Proteomes" id="UP000248729">
    <property type="component" value="Unassembled WGS sequence"/>
</dbReference>
<dbReference type="InterPro" id="IPR016032">
    <property type="entry name" value="Sig_transdc_resp-reg_C-effctor"/>
</dbReference>
<evidence type="ECO:0000313" key="5">
    <source>
        <dbReference type="EMBL" id="PNH99276.1"/>
    </source>
</evidence>
<dbReference type="GeneID" id="94027172"/>
<dbReference type="EMBL" id="QLTR01000015">
    <property type="protein sequence ID" value="RAS62083.1"/>
    <property type="molecule type" value="Genomic_DNA"/>
</dbReference>
<evidence type="ECO:0000313" key="9">
    <source>
        <dbReference type="Proteomes" id="UP000236547"/>
    </source>
</evidence>
<dbReference type="SUPFAM" id="SSF46894">
    <property type="entry name" value="C-terminal effector domain of the bipartite response regulators"/>
    <property type="match status" value="1"/>
</dbReference>
<organism evidence="6 8">
    <name type="scientific">Vibrio diazotrophicus</name>
    <dbReference type="NCBI Taxonomy" id="685"/>
    <lineage>
        <taxon>Bacteria</taxon>
        <taxon>Pseudomonadati</taxon>
        <taxon>Pseudomonadota</taxon>
        <taxon>Gammaproteobacteria</taxon>
        <taxon>Vibrionales</taxon>
        <taxon>Vibrionaceae</taxon>
        <taxon>Vibrio</taxon>
    </lineage>
</organism>
<dbReference type="EMBL" id="POSM01000031">
    <property type="protein sequence ID" value="PNH99276.1"/>
    <property type="molecule type" value="Genomic_DNA"/>
</dbReference>
<dbReference type="OrthoDB" id="561214at2"/>
<keyword evidence="2" id="KW-0238">DNA-binding</keyword>
<reference evidence="8 9" key="1">
    <citation type="submission" date="2018-01" db="EMBL/GenBank/DDBJ databases">
        <title>Draft genome sequences of six Vibrio diazotrophicus strains isolated from deep-sea sediments of the Baltic Sea.</title>
        <authorList>
            <person name="Castillo D."/>
            <person name="Vandieken V."/>
            <person name="Chiang O."/>
            <person name="Middelboe M."/>
        </authorList>
    </citation>
    <scope>NUCLEOTIDE SEQUENCE [LARGE SCALE GENOMIC DNA]</scope>
    <source>
        <strain evidence="6 8">60.27F</strain>
        <strain evidence="5 9">65.10M</strain>
    </source>
</reference>
<evidence type="ECO:0000256" key="2">
    <source>
        <dbReference type="ARBA" id="ARBA00023125"/>
    </source>
</evidence>
<dbReference type="GO" id="GO:0003677">
    <property type="term" value="F:DNA binding"/>
    <property type="evidence" value="ECO:0007669"/>
    <property type="project" value="UniProtKB-KW"/>
</dbReference>
<keyword evidence="3" id="KW-0804">Transcription</keyword>
<dbReference type="EMBL" id="POSK01000001">
    <property type="protein sequence ID" value="PNI06709.1"/>
    <property type="molecule type" value="Genomic_DNA"/>
</dbReference>
<accession>A0A2J8HLW8</accession>
<feature type="domain" description="HTH luxR-type" evidence="4">
    <location>
        <begin position="152"/>
        <end position="217"/>
    </location>
</feature>
<comment type="caution">
    <text evidence="6">The sequence shown here is derived from an EMBL/GenBank/DDBJ whole genome shotgun (WGS) entry which is preliminary data.</text>
</comment>
<proteinExistence type="predicted"/>
<reference evidence="7 10" key="2">
    <citation type="submission" date="2018-06" db="EMBL/GenBank/DDBJ databases">
        <title>Freshwater and sediment microbial communities from various areas in North America, analyzing microbe dynamics in response to fracking.</title>
        <authorList>
            <person name="Lamendella R."/>
        </authorList>
    </citation>
    <scope>NUCLEOTIDE SEQUENCE [LARGE SCALE GENOMIC DNA]</scope>
    <source>
        <strain evidence="7 10">99A</strain>
    </source>
</reference>
<dbReference type="CDD" id="cd06170">
    <property type="entry name" value="LuxR_C_like"/>
    <property type="match status" value="1"/>
</dbReference>
<keyword evidence="1" id="KW-0805">Transcription regulation</keyword>
<dbReference type="InterPro" id="IPR049151">
    <property type="entry name" value="CsgD-like_REC"/>
</dbReference>
<evidence type="ECO:0000256" key="3">
    <source>
        <dbReference type="ARBA" id="ARBA00023163"/>
    </source>
</evidence>
<sequence>MTESKKLNVRLLSDVCMQSRLLKDALESKLPIKIEISPFCDMWMQENNPSCQDTQLVLIDYARLDDHALSDYASFKHLCCTEAREVVLNCPSEIEAKDLFKWQCLAGVFYADDDIDVLVKGMGKIIKGEMWLTRRLAQEYILHYRSGNSVVTSQMFSKLTKREQQIIKLLGSGASNIEIAEQLFVSENTVKTHLHNVFKKINAKNRLQALIWAKNNIGIEEVSQ</sequence>
<dbReference type="SMART" id="SM00421">
    <property type="entry name" value="HTH_LUXR"/>
    <property type="match status" value="1"/>
</dbReference>
<dbReference type="RefSeq" id="WP_042485584.1">
    <property type="nucleotide sequence ID" value="NZ_CBCRWT010000082.1"/>
</dbReference>
<keyword evidence="9" id="KW-1185">Reference proteome</keyword>
<dbReference type="Pfam" id="PF00196">
    <property type="entry name" value="GerE"/>
    <property type="match status" value="1"/>
</dbReference>
<dbReference type="PRINTS" id="PR00038">
    <property type="entry name" value="HTHLUXR"/>
</dbReference>
<dbReference type="Pfam" id="PF21155">
    <property type="entry name" value="VpsT-like_REC"/>
    <property type="match status" value="1"/>
</dbReference>
<dbReference type="InterPro" id="IPR000792">
    <property type="entry name" value="Tscrpt_reg_LuxR_C"/>
</dbReference>
<evidence type="ECO:0000313" key="6">
    <source>
        <dbReference type="EMBL" id="PNI06709.1"/>
    </source>
</evidence>
<dbReference type="Proteomes" id="UP000236449">
    <property type="component" value="Unassembled WGS sequence"/>
</dbReference>
<dbReference type="PANTHER" id="PTHR44688">
    <property type="entry name" value="DNA-BINDING TRANSCRIPTIONAL ACTIVATOR DEVR_DOSR"/>
    <property type="match status" value="1"/>
</dbReference>
<evidence type="ECO:0000313" key="7">
    <source>
        <dbReference type="EMBL" id="RAS62083.1"/>
    </source>
</evidence>
<dbReference type="PROSITE" id="PS50043">
    <property type="entry name" value="HTH_LUXR_2"/>
    <property type="match status" value="1"/>
</dbReference>
<dbReference type="PANTHER" id="PTHR44688:SF16">
    <property type="entry name" value="DNA-BINDING TRANSCRIPTIONAL ACTIVATOR DEVR_DOSR"/>
    <property type="match status" value="1"/>
</dbReference>
<evidence type="ECO:0000313" key="10">
    <source>
        <dbReference type="Proteomes" id="UP000248729"/>
    </source>
</evidence>
<gene>
    <name evidence="6" type="ORF">C1N32_01495</name>
    <name evidence="5" type="ORF">C1O25_17480</name>
    <name evidence="7" type="ORF">DET48_11512</name>
</gene>
<dbReference type="Gene3D" id="3.40.50.2300">
    <property type="match status" value="2"/>
</dbReference>
<evidence type="ECO:0000259" key="4">
    <source>
        <dbReference type="PROSITE" id="PS50043"/>
    </source>
</evidence>
<protein>
    <submittedName>
        <fullName evidence="6">Helix-turn-helix transcriptional regulator</fullName>
    </submittedName>
    <submittedName>
        <fullName evidence="7">LuxR family transcriptional regulator</fullName>
    </submittedName>
</protein>
<dbReference type="Proteomes" id="UP000236547">
    <property type="component" value="Unassembled WGS sequence"/>
</dbReference>
<dbReference type="FunFam" id="1.10.10.10:FF:000153">
    <property type="entry name" value="LuxR family transcriptional regulator"/>
    <property type="match status" value="1"/>
</dbReference>
<evidence type="ECO:0000313" key="8">
    <source>
        <dbReference type="Proteomes" id="UP000236449"/>
    </source>
</evidence>
<dbReference type="FunFam" id="3.40.50.2300:FF:000354">
    <property type="entry name" value="Transcriptional regulator, LuxR family"/>
    <property type="match status" value="1"/>
</dbReference>
<dbReference type="AlphaFoldDB" id="A0A2J8HLW8"/>
<name>A0A2J8HLW8_VIBDI</name>
<evidence type="ECO:0000256" key="1">
    <source>
        <dbReference type="ARBA" id="ARBA00023015"/>
    </source>
</evidence>
<dbReference type="PROSITE" id="PS00622">
    <property type="entry name" value="HTH_LUXR_1"/>
    <property type="match status" value="1"/>
</dbReference>